<reference evidence="2 3" key="1">
    <citation type="journal article" date="2012" name="Appl. Environ. Microbiol.">
        <title>Genome Sequence of Thermotolerant Bacillus methanolicus: Features and Regulation Related to Methylotrophy and Production of L-Lysine and L-Glutamate from Methanol.</title>
        <authorList>
            <person name="Heggeset T.M."/>
            <person name="Krog A."/>
            <person name="Balzer S."/>
            <person name="Wentzel A."/>
            <person name="Ellingsen T.E."/>
            <person name="Brautaset T."/>
        </authorList>
    </citation>
    <scope>NUCLEOTIDE SEQUENCE [LARGE SCALE GENOMIC DNA]</scope>
    <source>
        <strain evidence="2 3">PB1</strain>
    </source>
</reference>
<organism evidence="2 3">
    <name type="scientific">Bacillus methanolicus PB1</name>
    <dbReference type="NCBI Taxonomy" id="997296"/>
    <lineage>
        <taxon>Bacteria</taxon>
        <taxon>Bacillati</taxon>
        <taxon>Bacillota</taxon>
        <taxon>Bacilli</taxon>
        <taxon>Bacillales</taxon>
        <taxon>Bacillaceae</taxon>
        <taxon>Bacillus</taxon>
    </lineage>
</organism>
<dbReference type="EMBL" id="AFEU01000003">
    <property type="protein sequence ID" value="EIJ78517.1"/>
    <property type="molecule type" value="Genomic_DNA"/>
</dbReference>
<comment type="caution">
    <text evidence="2">The sequence shown here is derived from an EMBL/GenBank/DDBJ whole genome shotgun (WGS) entry which is preliminary data.</text>
</comment>
<dbReference type="InterPro" id="IPR012454">
    <property type="entry name" value="DUF1659"/>
</dbReference>
<dbReference type="Proteomes" id="UP000010523">
    <property type="component" value="Unassembled WGS sequence"/>
</dbReference>
<evidence type="ECO:0000313" key="3">
    <source>
        <dbReference type="Proteomes" id="UP000010523"/>
    </source>
</evidence>
<evidence type="ECO:0000259" key="1">
    <source>
        <dbReference type="Pfam" id="PF07872"/>
    </source>
</evidence>
<dbReference type="eggNOG" id="ENOG5033AHG">
    <property type="taxonomic scope" value="Bacteria"/>
</dbReference>
<evidence type="ECO:0000313" key="2">
    <source>
        <dbReference type="EMBL" id="EIJ78517.1"/>
    </source>
</evidence>
<dbReference type="OrthoDB" id="48766at2"/>
<keyword evidence="3" id="KW-1185">Reference proteome</keyword>
<dbReference type="AlphaFoldDB" id="I3DW96"/>
<dbReference type="PATRIC" id="fig|997296.3.peg.2788"/>
<name>I3DW96_BACMT</name>
<feature type="domain" description="DUF1659" evidence="1">
    <location>
        <begin position="3"/>
        <end position="71"/>
    </location>
</feature>
<sequence>MAQEILTESRLRLIFETGIDEKGKPILKTKTFSNITKSATADQLHQAAQAIAALSADLLSGVERSDSSQIIG</sequence>
<dbReference type="Pfam" id="PF07872">
    <property type="entry name" value="DUF1659"/>
    <property type="match status" value="1"/>
</dbReference>
<accession>I3DW96</accession>
<gene>
    <name evidence="2" type="ORF">PB1_13204</name>
</gene>
<protein>
    <recommendedName>
        <fullName evidence="1">DUF1659 domain-containing protein</fullName>
    </recommendedName>
</protein>
<dbReference type="RefSeq" id="WP_004437030.1">
    <property type="nucleotide sequence ID" value="NZ_AFEU01000003.1"/>
</dbReference>
<dbReference type="STRING" id="997296.PB1_13204"/>
<proteinExistence type="predicted"/>